<reference evidence="1 2" key="1">
    <citation type="journal article" date="2020" name="Mol. Biol. Evol.">
        <title>Interspecific Gene Flow and the Evolution of Specialization in Black and White Rhinoceros.</title>
        <authorList>
            <person name="Moodley Y."/>
            <person name="Westbury M.V."/>
            <person name="Russo I.M."/>
            <person name="Gopalakrishnan S."/>
            <person name="Rakotoarivelo A."/>
            <person name="Olsen R.A."/>
            <person name="Prost S."/>
            <person name="Tunstall T."/>
            <person name="Ryder O.A."/>
            <person name="Dalen L."/>
            <person name="Bruford M.W."/>
        </authorList>
    </citation>
    <scope>NUCLEOTIDE SEQUENCE [LARGE SCALE GENOMIC DNA]</scope>
    <source>
        <strain evidence="1">SBR-YM</strain>
        <tissue evidence="1">Skin</tissue>
    </source>
</reference>
<protein>
    <submittedName>
        <fullName evidence="1">Uncharacterized protein</fullName>
    </submittedName>
</protein>
<comment type="caution">
    <text evidence="1">The sequence shown here is derived from an EMBL/GenBank/DDBJ whole genome shotgun (WGS) entry which is preliminary data.</text>
</comment>
<keyword evidence="2" id="KW-1185">Reference proteome</keyword>
<name>A0A7J7F8A0_DICBM</name>
<evidence type="ECO:0000313" key="1">
    <source>
        <dbReference type="EMBL" id="KAF5924292.1"/>
    </source>
</evidence>
<dbReference type="EMBL" id="JACDTQ010001023">
    <property type="protein sequence ID" value="KAF5924292.1"/>
    <property type="molecule type" value="Genomic_DNA"/>
</dbReference>
<organism evidence="1 2">
    <name type="scientific">Diceros bicornis minor</name>
    <name type="common">South-central black rhinoceros</name>
    <dbReference type="NCBI Taxonomy" id="77932"/>
    <lineage>
        <taxon>Eukaryota</taxon>
        <taxon>Metazoa</taxon>
        <taxon>Chordata</taxon>
        <taxon>Craniata</taxon>
        <taxon>Vertebrata</taxon>
        <taxon>Euteleostomi</taxon>
        <taxon>Mammalia</taxon>
        <taxon>Eutheria</taxon>
        <taxon>Laurasiatheria</taxon>
        <taxon>Perissodactyla</taxon>
        <taxon>Rhinocerotidae</taxon>
        <taxon>Diceros</taxon>
    </lineage>
</organism>
<evidence type="ECO:0000313" key="2">
    <source>
        <dbReference type="Proteomes" id="UP000551758"/>
    </source>
</evidence>
<accession>A0A7J7F8A0</accession>
<gene>
    <name evidence="1" type="ORF">HPG69_012546</name>
</gene>
<dbReference type="AlphaFoldDB" id="A0A7J7F8A0"/>
<dbReference type="Proteomes" id="UP000551758">
    <property type="component" value="Unassembled WGS sequence"/>
</dbReference>
<sequence>MASCVAAGGGHYVTFNGHRFPSSCGYLLNGLSSPEPCELADFCIPLGTGPDSNPSSLQALGSSTLVFHCGWDTVVSCLHVTYAPGIHMALALPAAYRGHVMGLYADYNGDPMDDPRVSRVVASTKLPEDVLAWAFGRGYLLGSPAGCLDAAGKMLPLPPSCVTLPTTSTTAYFAHICDILLDALGPF</sequence>
<proteinExistence type="predicted"/>